<feature type="region of interest" description="Disordered" evidence="1">
    <location>
        <begin position="1"/>
        <end position="40"/>
    </location>
</feature>
<feature type="compositionally biased region" description="Polar residues" evidence="1">
    <location>
        <begin position="497"/>
        <end position="516"/>
    </location>
</feature>
<feature type="compositionally biased region" description="Basic and acidic residues" evidence="1">
    <location>
        <begin position="478"/>
        <end position="490"/>
    </location>
</feature>
<feature type="region of interest" description="Disordered" evidence="1">
    <location>
        <begin position="560"/>
        <end position="631"/>
    </location>
</feature>
<dbReference type="Proteomes" id="UP001163046">
    <property type="component" value="Unassembled WGS sequence"/>
</dbReference>
<dbReference type="EMBL" id="MU825414">
    <property type="protein sequence ID" value="KAJ7390619.1"/>
    <property type="molecule type" value="Genomic_DNA"/>
</dbReference>
<dbReference type="GO" id="GO:0051049">
    <property type="term" value="P:regulation of transport"/>
    <property type="evidence" value="ECO:0007669"/>
    <property type="project" value="TreeGrafter"/>
</dbReference>
<reference evidence="3" key="1">
    <citation type="submission" date="2023-01" db="EMBL/GenBank/DDBJ databases">
        <title>Genome assembly of the deep-sea coral Lophelia pertusa.</title>
        <authorList>
            <person name="Herrera S."/>
            <person name="Cordes E."/>
        </authorList>
    </citation>
    <scope>NUCLEOTIDE SEQUENCE</scope>
    <source>
        <strain evidence="3">USNM1676648</strain>
        <tissue evidence="3">Polyp</tissue>
    </source>
</reference>
<gene>
    <name evidence="3" type="primary">ICA1_2</name>
    <name evidence="3" type="ORF">OS493_024008</name>
</gene>
<comment type="caution">
    <text evidence="3">The sequence shown here is derived from an EMBL/GenBank/DDBJ whole genome shotgun (WGS) entry which is preliminary data.</text>
</comment>
<proteinExistence type="predicted"/>
<sequence>MDSSYQKVSQDPEESDDRHRSYQPYQDDDEGYEGNSGYNYGYNPYRPQAGGIKGKVEQKYWHTKQSVIQKFGKSQDCYVVAGDSEVDARLEAFRHIQKTCIDILKAVEVYQNRIFALSQDENEMGRFLREQGSQDKSKAGKMMIAVGKAQSYSAQQRLSLRTPLVRLYQEVETFRYRAISDTFQTVNRMELSRTEYRAGLLWMANISKELDPEEYKRLDKFREVQGKVRKGKKKFEKLKVDVMQKIDLLSASRCNLLSSTLAAYQQALLKFWENTSRTMTQVSEQFKGLPTYQFQMLKSLNPLTLEPIDKEKDEEGKEAKPAKESDEDKKDSANGDEKKQASNEDDDDQLISLDHSPLEEKNSAAATSKKADADDDDEALLETDLLGDDEVSNGDVDKNDEPGAFIDLLGDDDFMPPKHRSTTDDLLSSFENRPSSNGRKGQSSIKPPSYEASKQIPPSGGENTSSMTADDLLFGSPTREDRVAENKSDLDILNEILGSNGSSAMQGAENDNSFSKTWKDMFGDEPIEAAQPTQEPNQSWSQGGANFMMPSDLLNSMAKFDPYGEVPAGAPPQQGQGMAMAAMSLGLLDNPPQIPGGKRQENLPPSQSKQAPLLPGKGAEKAGKSKGKKASDMSAWFSLFSDLDPLANPDAVDKQNTKSEADRQC</sequence>
<dbReference type="PANTHER" id="PTHR10164">
    <property type="entry name" value="ISLET CELL AUTOANTIGEN 1"/>
    <property type="match status" value="1"/>
</dbReference>
<organism evidence="3 4">
    <name type="scientific">Desmophyllum pertusum</name>
    <dbReference type="NCBI Taxonomy" id="174260"/>
    <lineage>
        <taxon>Eukaryota</taxon>
        <taxon>Metazoa</taxon>
        <taxon>Cnidaria</taxon>
        <taxon>Anthozoa</taxon>
        <taxon>Hexacorallia</taxon>
        <taxon>Scleractinia</taxon>
        <taxon>Caryophylliina</taxon>
        <taxon>Caryophylliidae</taxon>
        <taxon>Desmophyllum</taxon>
    </lineage>
</organism>
<feature type="compositionally biased region" description="Polar residues" evidence="1">
    <location>
        <begin position="531"/>
        <end position="544"/>
    </location>
</feature>
<feature type="region of interest" description="Disordered" evidence="1">
    <location>
        <begin position="643"/>
        <end position="665"/>
    </location>
</feature>
<feature type="compositionally biased region" description="Basic and acidic residues" evidence="1">
    <location>
        <begin position="307"/>
        <end position="342"/>
    </location>
</feature>
<dbReference type="Gene3D" id="1.20.1270.60">
    <property type="entry name" value="Arfaptin homology (AH) domain/BAR domain"/>
    <property type="match status" value="1"/>
</dbReference>
<dbReference type="SMART" id="SM01015">
    <property type="entry name" value="Arfaptin"/>
    <property type="match status" value="1"/>
</dbReference>
<dbReference type="GO" id="GO:0005794">
    <property type="term" value="C:Golgi apparatus"/>
    <property type="evidence" value="ECO:0007669"/>
    <property type="project" value="TreeGrafter"/>
</dbReference>
<name>A0A9X0A0J3_9CNID</name>
<dbReference type="InterPro" id="IPR006723">
    <property type="entry name" value="Islet_autoAg_Ica1_C"/>
</dbReference>
<dbReference type="PROSITE" id="PS50870">
    <property type="entry name" value="AH"/>
    <property type="match status" value="1"/>
</dbReference>
<dbReference type="OrthoDB" id="2126778at2759"/>
<dbReference type="Pfam" id="PF04629">
    <property type="entry name" value="ICA69"/>
    <property type="match status" value="1"/>
</dbReference>
<dbReference type="SMART" id="SM01237">
    <property type="entry name" value="ICA69"/>
    <property type="match status" value="1"/>
</dbReference>
<protein>
    <submittedName>
        <fullName evidence="3">Islet cell autoantigen 1</fullName>
    </submittedName>
</protein>
<feature type="domain" description="AH" evidence="2">
    <location>
        <begin position="81"/>
        <end position="284"/>
    </location>
</feature>
<feature type="compositionally biased region" description="Basic and acidic residues" evidence="1">
    <location>
        <begin position="651"/>
        <end position="665"/>
    </location>
</feature>
<evidence type="ECO:0000259" key="2">
    <source>
        <dbReference type="PROSITE" id="PS50870"/>
    </source>
</evidence>
<dbReference type="InterPro" id="IPR024114">
    <property type="entry name" value="Islet_autoAg_Ica1/Ica1-like"/>
</dbReference>
<feature type="compositionally biased region" description="Acidic residues" evidence="1">
    <location>
        <begin position="373"/>
        <end position="392"/>
    </location>
</feature>
<dbReference type="InterPro" id="IPR010504">
    <property type="entry name" value="AH_dom"/>
</dbReference>
<feature type="compositionally biased region" description="Polar residues" evidence="1">
    <location>
        <begin position="424"/>
        <end position="446"/>
    </location>
</feature>
<dbReference type="GO" id="GO:0019904">
    <property type="term" value="F:protein domain specific binding"/>
    <property type="evidence" value="ECO:0007669"/>
    <property type="project" value="InterPro"/>
</dbReference>
<dbReference type="InterPro" id="IPR027267">
    <property type="entry name" value="AH/BAR_dom_sf"/>
</dbReference>
<evidence type="ECO:0000256" key="1">
    <source>
        <dbReference type="SAM" id="MobiDB-lite"/>
    </source>
</evidence>
<dbReference type="Pfam" id="PF06456">
    <property type="entry name" value="Arfaptin"/>
    <property type="match status" value="1"/>
</dbReference>
<evidence type="ECO:0000313" key="3">
    <source>
        <dbReference type="EMBL" id="KAJ7390619.1"/>
    </source>
</evidence>
<evidence type="ECO:0000313" key="4">
    <source>
        <dbReference type="Proteomes" id="UP001163046"/>
    </source>
</evidence>
<feature type="region of interest" description="Disordered" evidence="1">
    <location>
        <begin position="306"/>
        <end position="548"/>
    </location>
</feature>
<dbReference type="AlphaFoldDB" id="A0A9X0A0J3"/>
<keyword evidence="4" id="KW-1185">Reference proteome</keyword>
<dbReference type="SUPFAM" id="SSF103657">
    <property type="entry name" value="BAR/IMD domain-like"/>
    <property type="match status" value="1"/>
</dbReference>
<dbReference type="FunFam" id="1.20.1270.60:FF:000068">
    <property type="entry name" value="Islet cell autoantigen"/>
    <property type="match status" value="1"/>
</dbReference>
<dbReference type="PANTHER" id="PTHR10164:SF4">
    <property type="entry name" value="GH23156P"/>
    <property type="match status" value="1"/>
</dbReference>
<accession>A0A9X0A0J3</accession>